<dbReference type="EMBL" id="BAAACX010000001">
    <property type="protein sequence ID" value="GAA0373066.1"/>
    <property type="molecule type" value="Genomic_DNA"/>
</dbReference>
<accession>A0ABN0XUB3</accession>
<organism evidence="2 3">
    <name type="scientific">Paenibacillus motobuensis</name>
    <dbReference type="NCBI Taxonomy" id="295324"/>
    <lineage>
        <taxon>Bacteria</taxon>
        <taxon>Bacillati</taxon>
        <taxon>Bacillota</taxon>
        <taxon>Bacilli</taxon>
        <taxon>Bacillales</taxon>
        <taxon>Paenibacillaceae</taxon>
        <taxon>Paenibacillus</taxon>
    </lineage>
</organism>
<gene>
    <name evidence="2" type="ORF">GCM10008933_00010</name>
</gene>
<evidence type="ECO:0008006" key="4">
    <source>
        <dbReference type="Google" id="ProtNLM"/>
    </source>
</evidence>
<sequence length="261" mass="29550">MKKLLLPLFLTILLTLSLVPTSYAANETEDIISYLSGKTIKTGSSSTNYLGSTTAVTDGDYQTWHNIKAGVSNTAIPDYLIYEFETPVSINAFKIFIKDYDNQVFTYRLLDSKENVIYSVEGEIIPGDAGIYSLPTTYDNVKKVVLFNRSTVNLDVIEWDMYLKQTITEPEPEPNGDRAILTIIMTTGLQKEFDLSMREVNDFIDWYDTKENGIGPAHYGINKHYNNKGPFSKRVDYVVFKNILSFEVSEYSTATSATYLH</sequence>
<evidence type="ECO:0000313" key="3">
    <source>
        <dbReference type="Proteomes" id="UP001500340"/>
    </source>
</evidence>
<evidence type="ECO:0000313" key="2">
    <source>
        <dbReference type="EMBL" id="GAA0373066.1"/>
    </source>
</evidence>
<keyword evidence="1" id="KW-0732">Signal</keyword>
<name>A0ABN0XUB3_9BACL</name>
<comment type="caution">
    <text evidence="2">The sequence shown here is derived from an EMBL/GenBank/DDBJ whole genome shotgun (WGS) entry which is preliminary data.</text>
</comment>
<feature type="chain" id="PRO_5046059344" description="F5/8 type C domain-containing protein" evidence="1">
    <location>
        <begin position="25"/>
        <end position="261"/>
    </location>
</feature>
<dbReference type="RefSeq" id="WP_343855695.1">
    <property type="nucleotide sequence ID" value="NZ_BAAACX010000001.1"/>
</dbReference>
<reference evidence="2 3" key="1">
    <citation type="journal article" date="2019" name="Int. J. Syst. Evol. Microbiol.">
        <title>The Global Catalogue of Microorganisms (GCM) 10K type strain sequencing project: providing services to taxonomists for standard genome sequencing and annotation.</title>
        <authorList>
            <consortium name="The Broad Institute Genomics Platform"/>
            <consortium name="The Broad Institute Genome Sequencing Center for Infectious Disease"/>
            <person name="Wu L."/>
            <person name="Ma J."/>
        </authorList>
    </citation>
    <scope>NUCLEOTIDE SEQUENCE [LARGE SCALE GENOMIC DNA]</scope>
    <source>
        <strain evidence="2 3">JCM 12774</strain>
    </source>
</reference>
<protein>
    <recommendedName>
        <fullName evidence="4">F5/8 type C domain-containing protein</fullName>
    </recommendedName>
</protein>
<keyword evidence="3" id="KW-1185">Reference proteome</keyword>
<proteinExistence type="predicted"/>
<feature type="signal peptide" evidence="1">
    <location>
        <begin position="1"/>
        <end position="24"/>
    </location>
</feature>
<dbReference type="Proteomes" id="UP001500340">
    <property type="component" value="Unassembled WGS sequence"/>
</dbReference>
<evidence type="ECO:0000256" key="1">
    <source>
        <dbReference type="SAM" id="SignalP"/>
    </source>
</evidence>